<feature type="region of interest" description="Disordered" evidence="12">
    <location>
        <begin position="261"/>
        <end position="293"/>
    </location>
</feature>
<dbReference type="EMBL" id="CP003924">
    <property type="protein sequence ID" value="AGS34928.1"/>
    <property type="molecule type" value="Genomic_DNA"/>
</dbReference>
<evidence type="ECO:0000256" key="4">
    <source>
        <dbReference type="ARBA" id="ARBA00022605"/>
    </source>
</evidence>
<proteinExistence type="inferred from homology"/>
<keyword evidence="8 11" id="KW-0521">NADP</keyword>
<comment type="similarity">
    <text evidence="2 11">Belongs to the chorismate synthase family.</text>
</comment>
<evidence type="ECO:0000256" key="6">
    <source>
        <dbReference type="ARBA" id="ARBA00022643"/>
    </source>
</evidence>
<evidence type="ECO:0000256" key="1">
    <source>
        <dbReference type="ARBA" id="ARBA00005044"/>
    </source>
</evidence>
<evidence type="ECO:0000313" key="13">
    <source>
        <dbReference type="EMBL" id="AGS34928.1"/>
    </source>
</evidence>
<evidence type="ECO:0000256" key="2">
    <source>
        <dbReference type="ARBA" id="ARBA00008014"/>
    </source>
</evidence>
<dbReference type="EC" id="4.2.3.5" evidence="3 11"/>
<comment type="catalytic activity">
    <reaction evidence="11">
        <text>5-O-(1-carboxyvinyl)-3-phosphoshikimate = chorismate + phosphate</text>
        <dbReference type="Rhea" id="RHEA:21020"/>
        <dbReference type="ChEBI" id="CHEBI:29748"/>
        <dbReference type="ChEBI" id="CHEBI:43474"/>
        <dbReference type="ChEBI" id="CHEBI:57701"/>
        <dbReference type="EC" id="4.2.3.5"/>
    </reaction>
</comment>
<keyword evidence="10 11" id="KW-0456">Lyase</keyword>
<dbReference type="InterPro" id="IPR020541">
    <property type="entry name" value="Chorismate_synthase_CS"/>
</dbReference>
<feature type="binding site" evidence="11">
    <location>
        <begin position="123"/>
        <end position="125"/>
    </location>
    <ligand>
        <name>FMN</name>
        <dbReference type="ChEBI" id="CHEBI:58210"/>
    </ligand>
</feature>
<dbReference type="PATRIC" id="fig|1224163.3.peg.1461"/>
<dbReference type="CDD" id="cd07304">
    <property type="entry name" value="Chorismate_synthase"/>
    <property type="match status" value="1"/>
</dbReference>
<dbReference type="PIRSF" id="PIRSF001456">
    <property type="entry name" value="Chorismate_synth"/>
    <property type="match status" value="1"/>
</dbReference>
<feature type="compositionally biased region" description="Basic and acidic residues" evidence="12">
    <location>
        <begin position="261"/>
        <end position="280"/>
    </location>
</feature>
<dbReference type="GO" id="GO:0009073">
    <property type="term" value="P:aromatic amino acid family biosynthetic process"/>
    <property type="evidence" value="ECO:0007669"/>
    <property type="project" value="UniProtKB-KW"/>
</dbReference>
<dbReference type="GO" id="GO:0005829">
    <property type="term" value="C:cytosol"/>
    <property type="evidence" value="ECO:0007669"/>
    <property type="project" value="TreeGrafter"/>
</dbReference>
<dbReference type="AlphaFoldDB" id="S5TJM8"/>
<feature type="binding site" evidence="11">
    <location>
        <position position="23"/>
    </location>
    <ligand>
        <name>NADP(+)</name>
        <dbReference type="ChEBI" id="CHEBI:58349"/>
    </ligand>
</feature>
<keyword evidence="4 11" id="KW-0028">Amino-acid biosynthesis</keyword>
<feature type="binding site" evidence="11">
    <location>
        <position position="29"/>
    </location>
    <ligand>
        <name>NADP(+)</name>
        <dbReference type="ChEBI" id="CHEBI:58349"/>
    </ligand>
</feature>
<dbReference type="PROSITE" id="PS00788">
    <property type="entry name" value="CHORISMATE_SYNTHASE_2"/>
    <property type="match status" value="1"/>
</dbReference>
<comment type="subunit">
    <text evidence="11">Homotetramer.</text>
</comment>
<dbReference type="NCBIfam" id="TIGR00033">
    <property type="entry name" value="aroC"/>
    <property type="match status" value="1"/>
</dbReference>
<protein>
    <recommendedName>
        <fullName evidence="3 11">Chorismate synthase</fullName>
        <shortName evidence="11">CS</shortName>
        <ecNumber evidence="3 11">4.2.3.5</ecNumber>
    </recommendedName>
    <alternativeName>
        <fullName evidence="11">5-enolpyruvylshikimate-3-phosphate phospholyase</fullName>
    </alternativeName>
</protein>
<evidence type="ECO:0000256" key="8">
    <source>
        <dbReference type="ARBA" id="ARBA00022857"/>
    </source>
</evidence>
<dbReference type="GO" id="GO:0009423">
    <property type="term" value="P:chorismate biosynthetic process"/>
    <property type="evidence" value="ECO:0007669"/>
    <property type="project" value="UniProtKB-UniRule"/>
</dbReference>
<keyword evidence="14" id="KW-1185">Reference proteome</keyword>
<evidence type="ECO:0000256" key="7">
    <source>
        <dbReference type="ARBA" id="ARBA00022827"/>
    </source>
</evidence>
<dbReference type="eggNOG" id="COG0082">
    <property type="taxonomic scope" value="Bacteria"/>
</dbReference>
<dbReference type="Proteomes" id="UP000015388">
    <property type="component" value="Chromosome"/>
</dbReference>
<dbReference type="GO" id="GO:0010181">
    <property type="term" value="F:FMN binding"/>
    <property type="evidence" value="ECO:0007669"/>
    <property type="project" value="TreeGrafter"/>
</dbReference>
<feature type="binding site" evidence="11">
    <location>
        <position position="329"/>
    </location>
    <ligand>
        <name>FMN</name>
        <dbReference type="ChEBI" id="CHEBI:58210"/>
    </ligand>
</feature>
<gene>
    <name evidence="11" type="primary">aroC</name>
    <name evidence="13" type="ORF">B841_07275</name>
</gene>
<evidence type="ECO:0000256" key="11">
    <source>
        <dbReference type="HAMAP-Rule" id="MF_00300"/>
    </source>
</evidence>
<dbReference type="FunFam" id="3.60.150.10:FF:000002">
    <property type="entry name" value="Chorismate synthase"/>
    <property type="match status" value="1"/>
</dbReference>
<evidence type="ECO:0000256" key="9">
    <source>
        <dbReference type="ARBA" id="ARBA00023141"/>
    </source>
</evidence>
<keyword evidence="6 11" id="KW-0288">FMN</keyword>
<evidence type="ECO:0000313" key="14">
    <source>
        <dbReference type="Proteomes" id="UP000015388"/>
    </source>
</evidence>
<dbReference type="PANTHER" id="PTHR21085:SF0">
    <property type="entry name" value="CHORISMATE SYNTHASE"/>
    <property type="match status" value="1"/>
</dbReference>
<dbReference type="HOGENOM" id="CLU_034547_2_0_11"/>
<organism evidence="13 14">
    <name type="scientific">Corynebacterium maris DSM 45190</name>
    <dbReference type="NCBI Taxonomy" id="1224163"/>
    <lineage>
        <taxon>Bacteria</taxon>
        <taxon>Bacillati</taxon>
        <taxon>Actinomycetota</taxon>
        <taxon>Actinomycetes</taxon>
        <taxon>Mycobacteriales</taxon>
        <taxon>Corynebacteriaceae</taxon>
        <taxon>Corynebacterium</taxon>
    </lineage>
</organism>
<dbReference type="STRING" id="1224163.B841_07275"/>
<dbReference type="HAMAP" id="MF_00300">
    <property type="entry name" value="Chorismate_synth"/>
    <property type="match status" value="1"/>
</dbReference>
<name>S5TJM8_9CORY</name>
<keyword evidence="5 11" id="KW-0285">Flavoprotein</keyword>
<accession>S5TJM8</accession>
<dbReference type="GO" id="GO:0004107">
    <property type="term" value="F:chorismate synthase activity"/>
    <property type="evidence" value="ECO:0007669"/>
    <property type="project" value="UniProtKB-UniRule"/>
</dbReference>
<evidence type="ECO:0000256" key="3">
    <source>
        <dbReference type="ARBA" id="ARBA00013036"/>
    </source>
</evidence>
<comment type="pathway">
    <text evidence="1 11">Metabolic intermediate biosynthesis; chorismate biosynthesis; chorismate from D-erythrose 4-phosphate and phosphoenolpyruvate: step 7/7.</text>
</comment>
<dbReference type="NCBIfam" id="NF003793">
    <property type="entry name" value="PRK05382.1"/>
    <property type="match status" value="1"/>
</dbReference>
<dbReference type="InterPro" id="IPR000453">
    <property type="entry name" value="Chorismate_synth"/>
</dbReference>
<dbReference type="Gene3D" id="3.60.150.10">
    <property type="entry name" value="Chorismate synthase AroC"/>
    <property type="match status" value="1"/>
</dbReference>
<keyword evidence="7 11" id="KW-0274">FAD</keyword>
<dbReference type="Pfam" id="PF01264">
    <property type="entry name" value="Chorismate_synt"/>
    <property type="match status" value="1"/>
</dbReference>
<feature type="binding site" evidence="11">
    <location>
        <begin position="244"/>
        <end position="245"/>
    </location>
    <ligand>
        <name>FMN</name>
        <dbReference type="ChEBI" id="CHEBI:58210"/>
    </ligand>
</feature>
<dbReference type="PANTHER" id="PTHR21085">
    <property type="entry name" value="CHORISMATE SYNTHASE"/>
    <property type="match status" value="1"/>
</dbReference>
<feature type="binding site" evidence="11">
    <location>
        <begin position="303"/>
        <end position="307"/>
    </location>
    <ligand>
        <name>FMN</name>
        <dbReference type="ChEBI" id="CHEBI:58210"/>
    </ligand>
</feature>
<comment type="cofactor">
    <cofactor evidence="11">
        <name>FMNH2</name>
        <dbReference type="ChEBI" id="CHEBI:57618"/>
    </cofactor>
    <text evidence="11">Reduced FMN (FMNH(2)).</text>
</comment>
<evidence type="ECO:0000256" key="10">
    <source>
        <dbReference type="ARBA" id="ARBA00023239"/>
    </source>
</evidence>
<dbReference type="PROSITE" id="PS00789">
    <property type="entry name" value="CHORISMATE_SYNTHASE_3"/>
    <property type="match status" value="1"/>
</dbReference>
<comment type="function">
    <text evidence="11">Catalyzes the anti-1,4-elimination of the C-3 phosphate and the C-6 proR hydrogen from 5-enolpyruvylshikimate-3-phosphate (EPSP) to yield chorismate, which is the branch point compound that serves as the starting substrate for the three terminal pathways of aromatic amino acid biosynthesis. This reaction introduces a second double bond into the aromatic ring system.</text>
</comment>
<dbReference type="SUPFAM" id="SSF103263">
    <property type="entry name" value="Chorismate synthase, AroC"/>
    <property type="match status" value="1"/>
</dbReference>
<dbReference type="KEGG" id="cmd:B841_07275"/>
<dbReference type="GO" id="GO:0008652">
    <property type="term" value="P:amino acid biosynthetic process"/>
    <property type="evidence" value="ECO:0007669"/>
    <property type="project" value="UniProtKB-KW"/>
</dbReference>
<dbReference type="UniPathway" id="UPA00053">
    <property type="reaction ID" value="UER00090"/>
</dbReference>
<reference evidence="13 14" key="1">
    <citation type="submission" date="2012-11" db="EMBL/GenBank/DDBJ databases">
        <title>The complete genome sequence of Corynebacterium maris Coryn-1 (=DSM 45190).</title>
        <authorList>
            <person name="Schaffert L."/>
            <person name="Albersmeier A."/>
            <person name="Kalinowski J."/>
            <person name="Ruckert C."/>
        </authorList>
    </citation>
    <scope>NUCLEOTIDE SEQUENCE [LARGE SCALE GENOMIC DNA]</scope>
    <source>
        <strain evidence="14">Coryn-1</strain>
    </source>
</reference>
<evidence type="ECO:0000256" key="12">
    <source>
        <dbReference type="SAM" id="MobiDB-lite"/>
    </source>
</evidence>
<feature type="binding site" evidence="11">
    <location>
        <position position="288"/>
    </location>
    <ligand>
        <name>FMN</name>
        <dbReference type="ChEBI" id="CHEBI:58210"/>
    </ligand>
</feature>
<evidence type="ECO:0000256" key="5">
    <source>
        <dbReference type="ARBA" id="ARBA00022630"/>
    </source>
</evidence>
<dbReference type="InterPro" id="IPR035904">
    <property type="entry name" value="Chorismate_synth_AroC_sf"/>
</dbReference>
<sequence>MLENMPAGVPVTTDEISDQLARRRLGYGRGARMKFEADELTLLTGIRHGETLGGPVAIMIGNTEWPKWTTIMSPAPLDPEDEDAQKAMNSGRGAKLTRPRPGHADFAGMVKYGFDEARPVLERSSARETAARVAAATVARNLLRETLGVEVLSHVISIGASEPYDGPTPTPANIEAIDANPTRAFGAAAGESMVAEIDAAKKAGDTLGGIVEVVVDGLPIGLGSHISGDERLDAQLAQALMGIQAIKGVEVGDGFEEARRRGSEAHDEMVRSDEGVDRLSNRAGGLEGGMTNGQPLRVRAAMKPISTVPRALKTVDMADGSAATGIHQRSDVCAVPAAGVVAEAMVALVLARAVLQKFGGDSLAETKRNIDSYQEYVAERLNFGGSND</sequence>
<keyword evidence="9 11" id="KW-0057">Aromatic amino acid biosynthesis</keyword>